<dbReference type="EMBL" id="JAUESC010000004">
    <property type="protein sequence ID" value="KAK0596658.1"/>
    <property type="molecule type" value="Genomic_DNA"/>
</dbReference>
<evidence type="ECO:0000313" key="2">
    <source>
        <dbReference type="EMBL" id="KAK0596658.1"/>
    </source>
</evidence>
<dbReference type="Proteomes" id="UP001168877">
    <property type="component" value="Unassembled WGS sequence"/>
</dbReference>
<proteinExistence type="predicted"/>
<sequence length="156" mass="17149">MAVRSNNSSKFTPSAGTRRFDRSYGPPDFKSQEKSPSPDFSGGPSRSRQETDGIWKGRPHCTHCGELGHWVQTCYELHGYPASHPKAKFSGPKRFHNNNRPAANQVTEDSSPVVGISEVQLKQLLSLLDNKTDGSSSQAHAVTKPGSGYEEDDWFG</sequence>
<reference evidence="2" key="2">
    <citation type="submission" date="2023-06" db="EMBL/GenBank/DDBJ databases">
        <authorList>
            <person name="Swenson N.G."/>
            <person name="Wegrzyn J.L."/>
            <person name="Mcevoy S.L."/>
        </authorList>
    </citation>
    <scope>NUCLEOTIDE SEQUENCE</scope>
    <source>
        <strain evidence="2">NS2018</strain>
        <tissue evidence="2">Leaf</tissue>
    </source>
</reference>
<dbReference type="InterPro" id="IPR036875">
    <property type="entry name" value="Znf_CCHC_sf"/>
</dbReference>
<evidence type="ECO:0008006" key="4">
    <source>
        <dbReference type="Google" id="ProtNLM"/>
    </source>
</evidence>
<feature type="region of interest" description="Disordered" evidence="1">
    <location>
        <begin position="1"/>
        <end position="58"/>
    </location>
</feature>
<reference evidence="2" key="1">
    <citation type="journal article" date="2022" name="Plant J.">
        <title>Strategies of tolerance reflected in two North American maple genomes.</title>
        <authorList>
            <person name="McEvoy S.L."/>
            <person name="Sezen U.U."/>
            <person name="Trouern-Trend A."/>
            <person name="McMahon S.M."/>
            <person name="Schaberg P.G."/>
            <person name="Yang J."/>
            <person name="Wegrzyn J.L."/>
            <person name="Swenson N.G."/>
        </authorList>
    </citation>
    <scope>NUCLEOTIDE SEQUENCE</scope>
    <source>
        <strain evidence="2">NS2018</strain>
    </source>
</reference>
<dbReference type="GO" id="GO:0003676">
    <property type="term" value="F:nucleic acid binding"/>
    <property type="evidence" value="ECO:0007669"/>
    <property type="project" value="InterPro"/>
</dbReference>
<evidence type="ECO:0000256" key="1">
    <source>
        <dbReference type="SAM" id="MobiDB-lite"/>
    </source>
</evidence>
<organism evidence="2 3">
    <name type="scientific">Acer saccharum</name>
    <name type="common">Sugar maple</name>
    <dbReference type="NCBI Taxonomy" id="4024"/>
    <lineage>
        <taxon>Eukaryota</taxon>
        <taxon>Viridiplantae</taxon>
        <taxon>Streptophyta</taxon>
        <taxon>Embryophyta</taxon>
        <taxon>Tracheophyta</taxon>
        <taxon>Spermatophyta</taxon>
        <taxon>Magnoliopsida</taxon>
        <taxon>eudicotyledons</taxon>
        <taxon>Gunneridae</taxon>
        <taxon>Pentapetalae</taxon>
        <taxon>rosids</taxon>
        <taxon>malvids</taxon>
        <taxon>Sapindales</taxon>
        <taxon>Sapindaceae</taxon>
        <taxon>Hippocastanoideae</taxon>
        <taxon>Acereae</taxon>
        <taxon>Acer</taxon>
    </lineage>
</organism>
<dbReference type="SUPFAM" id="SSF57756">
    <property type="entry name" value="Retrovirus zinc finger-like domains"/>
    <property type="match status" value="1"/>
</dbReference>
<protein>
    <recommendedName>
        <fullName evidence="4">CCHC-type domain-containing protein</fullName>
    </recommendedName>
</protein>
<keyword evidence="3" id="KW-1185">Reference proteome</keyword>
<feature type="compositionally biased region" description="Basic residues" evidence="1">
    <location>
        <begin position="88"/>
        <end position="97"/>
    </location>
</feature>
<dbReference type="GO" id="GO:0008270">
    <property type="term" value="F:zinc ion binding"/>
    <property type="evidence" value="ECO:0007669"/>
    <property type="project" value="InterPro"/>
</dbReference>
<dbReference type="AlphaFoldDB" id="A0AA39SUC9"/>
<dbReference type="PANTHER" id="PTHR34222:SF99">
    <property type="entry name" value="PROTEIN, PUTATIVE-RELATED"/>
    <property type="match status" value="1"/>
</dbReference>
<feature type="region of interest" description="Disordered" evidence="1">
    <location>
        <begin position="88"/>
        <end position="111"/>
    </location>
</feature>
<gene>
    <name evidence="2" type="ORF">LWI29_017803</name>
</gene>
<accession>A0AA39SUC9</accession>
<name>A0AA39SUC9_ACESA</name>
<evidence type="ECO:0000313" key="3">
    <source>
        <dbReference type="Proteomes" id="UP001168877"/>
    </source>
</evidence>
<feature type="compositionally biased region" description="Polar residues" evidence="1">
    <location>
        <begin position="1"/>
        <end position="15"/>
    </location>
</feature>
<comment type="caution">
    <text evidence="2">The sequence shown here is derived from an EMBL/GenBank/DDBJ whole genome shotgun (WGS) entry which is preliminary data.</text>
</comment>
<dbReference type="PANTHER" id="PTHR34222">
    <property type="entry name" value="GAG_PRE-INTEGRS DOMAIN-CONTAINING PROTEIN"/>
    <property type="match status" value="1"/>
</dbReference>
<feature type="compositionally biased region" description="Polar residues" evidence="1">
    <location>
        <begin position="98"/>
        <end position="110"/>
    </location>
</feature>
<feature type="region of interest" description="Disordered" evidence="1">
    <location>
        <begin position="131"/>
        <end position="156"/>
    </location>
</feature>